<feature type="chain" id="PRO_5019529541" evidence="1">
    <location>
        <begin position="20"/>
        <end position="169"/>
    </location>
</feature>
<dbReference type="EMBL" id="CAADFF010000009">
    <property type="protein sequence ID" value="VFJ88212.1"/>
    <property type="molecule type" value="Genomic_DNA"/>
</dbReference>
<keyword evidence="1" id="KW-0732">Signal</keyword>
<evidence type="ECO:0000256" key="1">
    <source>
        <dbReference type="SAM" id="SignalP"/>
    </source>
</evidence>
<dbReference type="InterPro" id="IPR035992">
    <property type="entry name" value="Ricin_B-like_lectins"/>
</dbReference>
<dbReference type="AlphaFoldDB" id="A0A450U8G7"/>
<dbReference type="GO" id="GO:0030246">
    <property type="term" value="F:carbohydrate binding"/>
    <property type="evidence" value="ECO:0007669"/>
    <property type="project" value="UniProtKB-KW"/>
</dbReference>
<dbReference type="InterPro" id="IPR000772">
    <property type="entry name" value="Ricin_B_lectin"/>
</dbReference>
<keyword evidence="3" id="KW-0430">Lectin</keyword>
<feature type="domain" description="Ricin B lectin" evidence="2">
    <location>
        <begin position="40"/>
        <end position="168"/>
    </location>
</feature>
<proteinExistence type="predicted"/>
<dbReference type="Pfam" id="PF00652">
    <property type="entry name" value="Ricin_B_lectin"/>
    <property type="match status" value="1"/>
</dbReference>
<dbReference type="SUPFAM" id="SSF50370">
    <property type="entry name" value="Ricin B-like lectins"/>
    <property type="match status" value="1"/>
</dbReference>
<dbReference type="Gene3D" id="2.80.10.50">
    <property type="match status" value="2"/>
</dbReference>
<dbReference type="CDD" id="cd00161">
    <property type="entry name" value="beta-trefoil_Ricin-like"/>
    <property type="match status" value="1"/>
</dbReference>
<protein>
    <submittedName>
        <fullName evidence="3">Ricin-type beta-trefoil lectin domain-containing protein</fullName>
    </submittedName>
</protein>
<dbReference type="PROSITE" id="PS50231">
    <property type="entry name" value="RICIN_B_LECTIN"/>
    <property type="match status" value="1"/>
</dbReference>
<feature type="signal peptide" evidence="1">
    <location>
        <begin position="1"/>
        <end position="19"/>
    </location>
</feature>
<dbReference type="SMART" id="SM00458">
    <property type="entry name" value="RICIN"/>
    <property type="match status" value="1"/>
</dbReference>
<name>A0A450U8G7_9GAMM</name>
<reference evidence="3" key="1">
    <citation type="submission" date="2019-02" db="EMBL/GenBank/DDBJ databases">
        <authorList>
            <person name="Gruber-Vodicka R. H."/>
            <person name="Seah K. B. B."/>
        </authorList>
    </citation>
    <scope>NUCLEOTIDE SEQUENCE</scope>
    <source>
        <strain evidence="3">BECK_M7</strain>
    </source>
</reference>
<evidence type="ECO:0000259" key="2">
    <source>
        <dbReference type="SMART" id="SM00458"/>
    </source>
</evidence>
<sequence length="169" mass="18786">MKKIILLLAAILSFGNLHATGEIRDDTIIIPNRYLEDYPNTFLALLSGGGKCLDIHAPDLHNNGAKVQTWECNNSVQQSWVLTENGSVINEAGKCLDVHAPDFNRYINGGKVQAWDCHGGSNQRWRIENGSLVLDNGMCLDVHAPDLHSNGAKVQIWQCNGAVQQKWYY</sequence>
<gene>
    <name evidence="3" type="ORF">BECKLFY1418B_GA0070995_100944</name>
</gene>
<accession>A0A450U8G7</accession>
<evidence type="ECO:0000313" key="3">
    <source>
        <dbReference type="EMBL" id="VFJ88212.1"/>
    </source>
</evidence>
<organism evidence="3">
    <name type="scientific">Candidatus Kentrum sp. LFY</name>
    <dbReference type="NCBI Taxonomy" id="2126342"/>
    <lineage>
        <taxon>Bacteria</taxon>
        <taxon>Pseudomonadati</taxon>
        <taxon>Pseudomonadota</taxon>
        <taxon>Gammaproteobacteria</taxon>
        <taxon>Candidatus Kentrum</taxon>
    </lineage>
</organism>